<dbReference type="InterPro" id="IPR013826">
    <property type="entry name" value="Topo_IA_cen_sub3"/>
</dbReference>
<evidence type="ECO:0000256" key="7">
    <source>
        <dbReference type="ARBA" id="ARBA00023235"/>
    </source>
</evidence>
<evidence type="ECO:0000256" key="12">
    <source>
        <dbReference type="SAM" id="MobiDB-lite"/>
    </source>
</evidence>
<dbReference type="RefSeq" id="WP_194738967.1">
    <property type="nucleotide sequence ID" value="NZ_JADKYY010000004.1"/>
</dbReference>
<dbReference type="InterPro" id="IPR000380">
    <property type="entry name" value="Topo_IA"/>
</dbReference>
<dbReference type="SUPFAM" id="SSF56712">
    <property type="entry name" value="Prokaryotic type I DNA topoisomerase"/>
    <property type="match status" value="1"/>
</dbReference>
<dbReference type="EMBL" id="JADKYY010000004">
    <property type="protein sequence ID" value="MBF5027042.1"/>
    <property type="molecule type" value="Genomic_DNA"/>
</dbReference>
<dbReference type="GO" id="GO:0006310">
    <property type="term" value="P:DNA recombination"/>
    <property type="evidence" value="ECO:0007669"/>
    <property type="project" value="TreeGrafter"/>
</dbReference>
<dbReference type="InterPro" id="IPR023405">
    <property type="entry name" value="Topo_IA_core_domain"/>
</dbReference>
<dbReference type="GO" id="GO:0046872">
    <property type="term" value="F:metal ion binding"/>
    <property type="evidence" value="ECO:0007669"/>
    <property type="project" value="UniProtKB-KW"/>
</dbReference>
<dbReference type="SMART" id="SM00493">
    <property type="entry name" value="TOPRIM"/>
    <property type="match status" value="1"/>
</dbReference>
<evidence type="ECO:0000313" key="16">
    <source>
        <dbReference type="Proteomes" id="UP000694480"/>
    </source>
</evidence>
<dbReference type="GO" id="GO:0006265">
    <property type="term" value="P:DNA topological change"/>
    <property type="evidence" value="ECO:0007669"/>
    <property type="project" value="InterPro"/>
</dbReference>
<dbReference type="GO" id="GO:0003917">
    <property type="term" value="F:DNA topoisomerase type I (single strand cut, ATP-independent) activity"/>
    <property type="evidence" value="ECO:0007669"/>
    <property type="project" value="UniProtKB-EC"/>
</dbReference>
<proteinExistence type="inferred from homology"/>
<dbReference type="InterPro" id="IPR013825">
    <property type="entry name" value="Topo_IA_cen_sub2"/>
</dbReference>
<comment type="catalytic activity">
    <reaction evidence="1">
        <text>ATP-independent breakage of single-stranded DNA, followed by passage and rejoining.</text>
        <dbReference type="EC" id="5.6.2.1"/>
    </reaction>
</comment>
<evidence type="ECO:0000256" key="10">
    <source>
        <dbReference type="ARBA" id="ARBA00032235"/>
    </source>
</evidence>
<organism evidence="15 16">
    <name type="scientific">Planobacterium oryzisoli</name>
    <dbReference type="NCBI Taxonomy" id="2771435"/>
    <lineage>
        <taxon>Bacteria</taxon>
        <taxon>Pseudomonadati</taxon>
        <taxon>Bacteroidota</taxon>
        <taxon>Flavobacteriia</taxon>
        <taxon>Flavobacteriales</taxon>
        <taxon>Weeksellaceae</taxon>
        <taxon>Chryseobacterium group</taxon>
        <taxon>Chryseobacterium</taxon>
    </lineage>
</organism>
<evidence type="ECO:0000256" key="6">
    <source>
        <dbReference type="ARBA" id="ARBA00023125"/>
    </source>
</evidence>
<evidence type="ECO:0000259" key="13">
    <source>
        <dbReference type="PROSITE" id="PS50880"/>
    </source>
</evidence>
<evidence type="ECO:0000259" key="14">
    <source>
        <dbReference type="PROSITE" id="PS52039"/>
    </source>
</evidence>
<dbReference type="CDD" id="cd00186">
    <property type="entry name" value="TOP1Ac"/>
    <property type="match status" value="1"/>
</dbReference>
<dbReference type="Pfam" id="PF01131">
    <property type="entry name" value="Topoisom_bac"/>
    <property type="match status" value="1"/>
</dbReference>
<evidence type="ECO:0000256" key="1">
    <source>
        <dbReference type="ARBA" id="ARBA00000213"/>
    </source>
</evidence>
<dbReference type="PANTHER" id="PTHR11390:SF21">
    <property type="entry name" value="DNA TOPOISOMERASE 3-ALPHA"/>
    <property type="match status" value="1"/>
</dbReference>
<dbReference type="PRINTS" id="PR00417">
    <property type="entry name" value="PRTPISMRASEI"/>
</dbReference>
<keyword evidence="6" id="KW-0238">DNA-binding</keyword>
<protein>
    <recommendedName>
        <fullName evidence="3">DNA topoisomerase</fullName>
        <ecNumber evidence="3">5.6.2.1</ecNumber>
    </recommendedName>
    <alternativeName>
        <fullName evidence="11">Omega-protein</fullName>
    </alternativeName>
    <alternativeName>
        <fullName evidence="10">Relaxing enzyme</fullName>
    </alternativeName>
    <alternativeName>
        <fullName evidence="8">Swivelase</fullName>
    </alternativeName>
    <alternativeName>
        <fullName evidence="9">Untwisting enzyme</fullName>
    </alternativeName>
</protein>
<evidence type="ECO:0000256" key="9">
    <source>
        <dbReference type="ARBA" id="ARBA00031985"/>
    </source>
</evidence>
<gene>
    <name evidence="15" type="ORF">IC612_04420</name>
</gene>
<feature type="compositionally biased region" description="Basic and acidic residues" evidence="12">
    <location>
        <begin position="432"/>
        <end position="444"/>
    </location>
</feature>
<dbReference type="GO" id="GO:0003677">
    <property type="term" value="F:DNA binding"/>
    <property type="evidence" value="ECO:0007669"/>
    <property type="project" value="UniProtKB-KW"/>
</dbReference>
<dbReference type="AlphaFoldDB" id="A0A930YVB3"/>
<reference evidence="15" key="1">
    <citation type="submission" date="2020-11" db="EMBL/GenBank/DDBJ databases">
        <title>Genome seq and assembly of Planobacterium sp.</title>
        <authorList>
            <person name="Chhetri G."/>
        </authorList>
    </citation>
    <scope>NUCLEOTIDE SEQUENCE</scope>
    <source>
        <strain evidence="15">GCR5</strain>
    </source>
</reference>
<dbReference type="CDD" id="cd03362">
    <property type="entry name" value="TOPRIM_TopoIA_TopoIII"/>
    <property type="match status" value="1"/>
</dbReference>
<dbReference type="InterPro" id="IPR005738">
    <property type="entry name" value="TopoIII"/>
</dbReference>
<dbReference type="InterPro" id="IPR013824">
    <property type="entry name" value="Topo_IA_cen_sub1"/>
</dbReference>
<dbReference type="Gene3D" id="3.40.50.140">
    <property type="match status" value="1"/>
</dbReference>
<dbReference type="Gene3D" id="2.70.20.10">
    <property type="entry name" value="Topoisomerase I, domain 3"/>
    <property type="match status" value="1"/>
</dbReference>
<dbReference type="NCBIfam" id="TIGR01056">
    <property type="entry name" value="topB"/>
    <property type="match status" value="1"/>
</dbReference>
<keyword evidence="7" id="KW-0413">Isomerase</keyword>
<dbReference type="Gene3D" id="1.10.460.10">
    <property type="entry name" value="Topoisomerase I, domain 2"/>
    <property type="match status" value="1"/>
</dbReference>
<evidence type="ECO:0000256" key="3">
    <source>
        <dbReference type="ARBA" id="ARBA00012891"/>
    </source>
</evidence>
<evidence type="ECO:0000256" key="5">
    <source>
        <dbReference type="ARBA" id="ARBA00023029"/>
    </source>
</evidence>
<evidence type="ECO:0000256" key="4">
    <source>
        <dbReference type="ARBA" id="ARBA00022723"/>
    </source>
</evidence>
<dbReference type="PROSITE" id="PS50880">
    <property type="entry name" value="TOPRIM"/>
    <property type="match status" value="1"/>
</dbReference>
<feature type="domain" description="Toprim" evidence="13">
    <location>
        <begin position="1"/>
        <end position="134"/>
    </location>
</feature>
<feature type="domain" description="Topo IA-type catalytic" evidence="14">
    <location>
        <begin position="151"/>
        <end position="583"/>
    </location>
</feature>
<dbReference type="InterPro" id="IPR003602">
    <property type="entry name" value="Topo_IA_DNA-bd_dom"/>
</dbReference>
<dbReference type="PROSITE" id="PS52039">
    <property type="entry name" value="TOPO_IA_2"/>
    <property type="match status" value="1"/>
</dbReference>
<comment type="similarity">
    <text evidence="2">Belongs to the type IA topoisomerase family.</text>
</comment>
<evidence type="ECO:0000256" key="2">
    <source>
        <dbReference type="ARBA" id="ARBA00009446"/>
    </source>
</evidence>
<accession>A0A930YVB3</accession>
<keyword evidence="5" id="KW-0799">Topoisomerase</keyword>
<comment type="caution">
    <text evidence="15">The sequence shown here is derived from an EMBL/GenBank/DDBJ whole genome shotgun (WGS) entry which is preliminary data.</text>
</comment>
<dbReference type="GO" id="GO:0006281">
    <property type="term" value="P:DNA repair"/>
    <property type="evidence" value="ECO:0007669"/>
    <property type="project" value="TreeGrafter"/>
</dbReference>
<evidence type="ECO:0000313" key="15">
    <source>
        <dbReference type="EMBL" id="MBF5027042.1"/>
    </source>
</evidence>
<dbReference type="Pfam" id="PF01751">
    <property type="entry name" value="Toprim"/>
    <property type="match status" value="1"/>
</dbReference>
<dbReference type="Gene3D" id="1.10.290.10">
    <property type="entry name" value="Topoisomerase I, domain 4"/>
    <property type="match status" value="1"/>
</dbReference>
<dbReference type="NCBIfam" id="NF005829">
    <property type="entry name" value="PRK07726.1"/>
    <property type="match status" value="1"/>
</dbReference>
<dbReference type="Proteomes" id="UP000694480">
    <property type="component" value="Unassembled WGS sequence"/>
</dbReference>
<dbReference type="InterPro" id="IPR003601">
    <property type="entry name" value="Topo_IA_2"/>
</dbReference>
<evidence type="ECO:0000256" key="8">
    <source>
        <dbReference type="ARBA" id="ARBA00030003"/>
    </source>
</evidence>
<dbReference type="SMART" id="SM00436">
    <property type="entry name" value="TOP1Bc"/>
    <property type="match status" value="1"/>
</dbReference>
<name>A0A930YVB3_9FLAO</name>
<dbReference type="EC" id="5.6.2.1" evidence="3"/>
<dbReference type="SMART" id="SM00437">
    <property type="entry name" value="TOP1Ac"/>
    <property type="match status" value="1"/>
</dbReference>
<evidence type="ECO:0000256" key="11">
    <source>
        <dbReference type="ARBA" id="ARBA00032877"/>
    </source>
</evidence>
<keyword evidence="16" id="KW-1185">Reference proteome</keyword>
<feature type="region of interest" description="Disordered" evidence="12">
    <location>
        <begin position="430"/>
        <end position="464"/>
    </location>
</feature>
<dbReference type="InterPro" id="IPR006171">
    <property type="entry name" value="TOPRIM_dom"/>
</dbReference>
<dbReference type="PANTHER" id="PTHR11390">
    <property type="entry name" value="PROKARYOTIC DNA TOPOISOMERASE"/>
    <property type="match status" value="1"/>
</dbReference>
<keyword evidence="4" id="KW-0479">Metal-binding</keyword>
<sequence length="698" mass="78827">MILCIAEKPSVARDIAKVLGANTSKQGYMEGGGYIVSWTYGHLCTLKEPHDYGAHLKSWDTYLLPIIPEKFGIKLIDSPSVKKQFEVLCTLIQNATEVVNCGDAGQEGELIQRWVLQKARCKVPIKRLWISSLTREAIKKGFENLQDSEKYDALYQAGQARAIGDWLLGINATRLYTKKFGQGKSLLSIGRVQTPTLAMIVERYKEIQAFDSTIYFELKTLYRGVEFLAQIERLTSKEKAEKGKEYLRQKPLEIVDFERKPTLEHAPRLFDLTSLQVEANRRWGYSAEKTLKLIQSLYEKKHTTYPRVDTTYLPEAMYEQMPELLASLTPYRKWVEGLPEGPLAKSPQVFDDKKVTDHHAIIPTNQLPSSSLGTEEKLVYDLVVRRLISVFYPPSKFSVTTALARVGTIDFKATGRETLELGWRVVYSQDNKPTKSDEESKEKQLPQMQKAEQGSHEPFIHQGKTSPPKYFTEASLLRSMETAGKLVEDEALREAMKASGIGRPSTRANIIETLFKRGYIERKKKNILPTATGIALVDTIENELLKSPELTGAWEFKLREIEKGNYRPEQFRKELSGMVSELVREVLSKKATVIQLPADPKALASEEKPKEKHQASPPLCPRCKVALREGKTALGCPNYQTCGFKIDFVQWGKKLSLTQLYQLVDKGKTGRLKGFDGTFEGKTQGVVVLSDSGDTTLK</sequence>
<dbReference type="InterPro" id="IPR034144">
    <property type="entry name" value="TOPRIM_TopoIII"/>
</dbReference>
<dbReference type="InterPro" id="IPR013497">
    <property type="entry name" value="Topo_IA_cen"/>
</dbReference>
<dbReference type="GO" id="GO:0043597">
    <property type="term" value="C:cytoplasmic replication fork"/>
    <property type="evidence" value="ECO:0007669"/>
    <property type="project" value="TreeGrafter"/>
</dbReference>